<reference evidence="1 2" key="1">
    <citation type="submission" date="2019-05" db="EMBL/GenBank/DDBJ databases">
        <title>Another draft genome of Portunus trituberculatus and its Hox gene families provides insights of decapod evolution.</title>
        <authorList>
            <person name="Jeong J.-H."/>
            <person name="Song I."/>
            <person name="Kim S."/>
            <person name="Choi T."/>
            <person name="Kim D."/>
            <person name="Ryu S."/>
            <person name="Kim W."/>
        </authorList>
    </citation>
    <scope>NUCLEOTIDE SEQUENCE [LARGE SCALE GENOMIC DNA]</scope>
    <source>
        <tissue evidence="1">Muscle</tissue>
    </source>
</reference>
<dbReference type="Proteomes" id="UP000324222">
    <property type="component" value="Unassembled WGS sequence"/>
</dbReference>
<keyword evidence="2" id="KW-1185">Reference proteome</keyword>
<sequence length="285" mass="32813">MTVIPIGKSYGDHKLTTGMAYFKDDYLDIIWSTHKKFRVMRMQKEEFYNLNFLVKAVTKHKASQGKFSKSYPIVVKDRYKEGFLLKDHYSGIDEDTFKVRLQPGRKFYALGNSHLENVNIIHKYNQERLLKKSKVDQLKSLLPFYPNPNKRAWLEGLGSVAHVCCHHDTRVKGVHEALYKLVPLRSLCLCRKGVHKVFDGVAWLVLHLHKPVQTSRGMCSLPTVRSSISGTTGMVHPSSTRVWVSWPMVTSGSHHTVCQHHHSKKNSQIRYPLMSSQRAQCREQG</sequence>
<evidence type="ECO:0000313" key="1">
    <source>
        <dbReference type="EMBL" id="MPC50276.1"/>
    </source>
</evidence>
<proteinExistence type="predicted"/>
<accession>A0A5B7FXG9</accession>
<name>A0A5B7FXG9_PORTR</name>
<gene>
    <name evidence="1" type="ORF">E2C01_044098</name>
</gene>
<protein>
    <submittedName>
        <fullName evidence="1">Uncharacterized protein</fullName>
    </submittedName>
</protein>
<dbReference type="EMBL" id="VSRR010009396">
    <property type="protein sequence ID" value="MPC50276.1"/>
    <property type="molecule type" value="Genomic_DNA"/>
</dbReference>
<dbReference type="AlphaFoldDB" id="A0A5B7FXG9"/>
<evidence type="ECO:0000313" key="2">
    <source>
        <dbReference type="Proteomes" id="UP000324222"/>
    </source>
</evidence>
<organism evidence="1 2">
    <name type="scientific">Portunus trituberculatus</name>
    <name type="common">Swimming crab</name>
    <name type="synonym">Neptunus trituberculatus</name>
    <dbReference type="NCBI Taxonomy" id="210409"/>
    <lineage>
        <taxon>Eukaryota</taxon>
        <taxon>Metazoa</taxon>
        <taxon>Ecdysozoa</taxon>
        <taxon>Arthropoda</taxon>
        <taxon>Crustacea</taxon>
        <taxon>Multicrustacea</taxon>
        <taxon>Malacostraca</taxon>
        <taxon>Eumalacostraca</taxon>
        <taxon>Eucarida</taxon>
        <taxon>Decapoda</taxon>
        <taxon>Pleocyemata</taxon>
        <taxon>Brachyura</taxon>
        <taxon>Eubrachyura</taxon>
        <taxon>Portunoidea</taxon>
        <taxon>Portunidae</taxon>
        <taxon>Portuninae</taxon>
        <taxon>Portunus</taxon>
    </lineage>
</organism>
<comment type="caution">
    <text evidence="1">The sequence shown here is derived from an EMBL/GenBank/DDBJ whole genome shotgun (WGS) entry which is preliminary data.</text>
</comment>